<evidence type="ECO:0000313" key="2">
    <source>
        <dbReference type="EMBL" id="PTR13665.1"/>
    </source>
</evidence>
<accession>A0A2T5JU23</accession>
<gene>
    <name evidence="2" type="ORF">C8J28_12011</name>
</gene>
<comment type="caution">
    <text evidence="2">The sequence shown here is derived from an EMBL/GenBank/DDBJ whole genome shotgun (WGS) entry which is preliminary data.</text>
</comment>
<feature type="region of interest" description="Disordered" evidence="1">
    <location>
        <begin position="93"/>
        <end position="112"/>
    </location>
</feature>
<sequence length="112" mass="12432">MRSEPTQLLLEHVLEDMRQKVIAGDLAGLADLERGLADAMERQPPATAEQAQRVRALASRNLGCLEAASRGVRAARRRLTEIRQAASGVVVVYDDQGRRTERPPEPPPRQRL</sequence>
<protein>
    <recommendedName>
        <fullName evidence="4">Flagellar protein FlgN</fullName>
    </recommendedName>
</protein>
<dbReference type="Proteomes" id="UP000244060">
    <property type="component" value="Unassembled WGS sequence"/>
</dbReference>
<evidence type="ECO:0000256" key="1">
    <source>
        <dbReference type="SAM" id="MobiDB-lite"/>
    </source>
</evidence>
<evidence type="ECO:0008006" key="4">
    <source>
        <dbReference type="Google" id="ProtNLM"/>
    </source>
</evidence>
<keyword evidence="3" id="KW-1185">Reference proteome</keyword>
<dbReference type="AlphaFoldDB" id="A0A2T5JU23"/>
<evidence type="ECO:0000313" key="3">
    <source>
        <dbReference type="Proteomes" id="UP000244060"/>
    </source>
</evidence>
<dbReference type="EMBL" id="QAOT01000020">
    <property type="protein sequence ID" value="PTR13665.1"/>
    <property type="molecule type" value="Genomic_DNA"/>
</dbReference>
<name>A0A2T5JU23_9RHOB</name>
<reference evidence="2 3" key="1">
    <citation type="submission" date="2018-04" db="EMBL/GenBank/DDBJ databases">
        <title>Genomic Encyclopedia of Type Strains, Phase III (KMG-III): the genomes of soil and plant-associated and newly described type strains.</title>
        <authorList>
            <person name="Whitman W."/>
        </authorList>
    </citation>
    <scope>NUCLEOTIDE SEQUENCE [LARGE SCALE GENOMIC DNA]</scope>
    <source>
        <strain evidence="2 3">KA25</strain>
    </source>
</reference>
<dbReference type="RefSeq" id="WP_108222138.1">
    <property type="nucleotide sequence ID" value="NZ_CP090021.1"/>
</dbReference>
<proteinExistence type="predicted"/>
<feature type="compositionally biased region" description="Basic and acidic residues" evidence="1">
    <location>
        <begin position="95"/>
        <end position="104"/>
    </location>
</feature>
<organism evidence="2 3">
    <name type="scientific">Cereibacter azotoformans</name>
    <dbReference type="NCBI Taxonomy" id="43057"/>
    <lineage>
        <taxon>Bacteria</taxon>
        <taxon>Pseudomonadati</taxon>
        <taxon>Pseudomonadota</taxon>
        <taxon>Alphaproteobacteria</taxon>
        <taxon>Rhodobacterales</taxon>
        <taxon>Paracoccaceae</taxon>
        <taxon>Cereibacter</taxon>
    </lineage>
</organism>